<feature type="domain" description="Multidrug resistance protein MdtA-like barrel-sandwich hybrid" evidence="3">
    <location>
        <begin position="60"/>
        <end position="317"/>
    </location>
</feature>
<dbReference type="PANTHER" id="PTHR32347:SF23">
    <property type="entry name" value="BLL5650 PROTEIN"/>
    <property type="match status" value="1"/>
</dbReference>
<proteinExistence type="predicted"/>
<dbReference type="Pfam" id="PF25917">
    <property type="entry name" value="BSH_RND"/>
    <property type="match status" value="1"/>
</dbReference>
<dbReference type="Gene3D" id="2.40.50.100">
    <property type="match status" value="1"/>
</dbReference>
<dbReference type="GO" id="GO:0030313">
    <property type="term" value="C:cell envelope"/>
    <property type="evidence" value="ECO:0007669"/>
    <property type="project" value="UniProtKB-SubCell"/>
</dbReference>
<dbReference type="Proteomes" id="UP000178985">
    <property type="component" value="Unassembled WGS sequence"/>
</dbReference>
<gene>
    <name evidence="4" type="ORF">A2733_00560</name>
</gene>
<dbReference type="InterPro" id="IPR058625">
    <property type="entry name" value="MdtA-like_BSH"/>
</dbReference>
<protein>
    <recommendedName>
        <fullName evidence="3">Multidrug resistance protein MdtA-like barrel-sandwich hybrid domain-containing protein</fullName>
    </recommendedName>
</protein>
<dbReference type="EMBL" id="MFTO01000015">
    <property type="protein sequence ID" value="OGI63639.1"/>
    <property type="molecule type" value="Genomic_DNA"/>
</dbReference>
<comment type="caution">
    <text evidence="4">The sequence shown here is derived from an EMBL/GenBank/DDBJ whole genome shotgun (WGS) entry which is preliminary data.</text>
</comment>
<dbReference type="InterPro" id="IPR050465">
    <property type="entry name" value="UPF0194_transport"/>
</dbReference>
<evidence type="ECO:0000259" key="3">
    <source>
        <dbReference type="Pfam" id="PF25917"/>
    </source>
</evidence>
<dbReference type="PANTHER" id="PTHR32347">
    <property type="entry name" value="EFFLUX SYSTEM COMPONENT YKNX-RELATED"/>
    <property type="match status" value="1"/>
</dbReference>
<evidence type="ECO:0000313" key="5">
    <source>
        <dbReference type="Proteomes" id="UP000178985"/>
    </source>
</evidence>
<comment type="subcellular location">
    <subcellularLocation>
        <location evidence="1">Cell envelope</location>
    </subcellularLocation>
</comment>
<dbReference type="Gene3D" id="2.40.30.170">
    <property type="match status" value="1"/>
</dbReference>
<keyword evidence="2" id="KW-0175">Coiled coil</keyword>
<dbReference type="PRINTS" id="PR01490">
    <property type="entry name" value="RTXTOXIND"/>
</dbReference>
<accession>A0A1F6V268</accession>
<evidence type="ECO:0000256" key="1">
    <source>
        <dbReference type="ARBA" id="ARBA00004196"/>
    </source>
</evidence>
<name>A0A1F6V268_9BACT</name>
<reference evidence="4 5" key="1">
    <citation type="journal article" date="2016" name="Nat. Commun.">
        <title>Thousands of microbial genomes shed light on interconnected biogeochemical processes in an aquifer system.</title>
        <authorList>
            <person name="Anantharaman K."/>
            <person name="Brown C.T."/>
            <person name="Hug L.A."/>
            <person name="Sharon I."/>
            <person name="Castelle C.J."/>
            <person name="Probst A.J."/>
            <person name="Thomas B.C."/>
            <person name="Singh A."/>
            <person name="Wilkins M.J."/>
            <person name="Karaoz U."/>
            <person name="Brodie E.L."/>
            <person name="Williams K.H."/>
            <person name="Hubbard S.S."/>
            <person name="Banfield J.F."/>
        </authorList>
    </citation>
    <scope>NUCLEOTIDE SEQUENCE [LARGE SCALE GENOMIC DNA]</scope>
</reference>
<organism evidence="4 5">
    <name type="scientific">Candidatus Nomurabacteria bacterium RIFCSPHIGHO2_01_FULL_40_20</name>
    <dbReference type="NCBI Taxonomy" id="1801738"/>
    <lineage>
        <taxon>Bacteria</taxon>
        <taxon>Candidatus Nomuraibacteriota</taxon>
    </lineage>
</organism>
<sequence>MTKVLNFIKRKKYWLVALLVIALLAVVVFKNKNTEVGYVVGRTDVRQSVVLSGKVETSAKADLGFAVSGRVERIYVKNNQDVERGAVLAQLEIGELLADLKIKELDSKTSDVDLVGAKDELEKVKLQEDAKVANAYRNLLSEDLELIPHSSDYIATAPNILGIYDGAEGTYKINISQENLTYILRTFNLEKTKREINEESATLFGTRGLYISFPDDFGDYVSTTWYLNIPNKSGASYLANYNAYIEAKGDRDIKIKNAQVSYDKLLAQEGSGDSVALAEIEKIKAEIRKNTIYAPFSGKVTNIEKEIGENISSGERMLSVLGEERFEVVLQVSELDVSKLTLDSEVKIILDAIPGETFYGILRSVNSKETEVDGVPVYEAFVELAPDPRIKTGMSARGEIVLAERLGVIAIPAYLIQKEGDINFVKIAGTNGDSSGDMTKVEITTGITGSDSMVEITSGLSEGDKVFAGE</sequence>
<dbReference type="AlphaFoldDB" id="A0A1F6V268"/>
<dbReference type="Gene3D" id="2.40.420.20">
    <property type="match status" value="1"/>
</dbReference>
<evidence type="ECO:0000313" key="4">
    <source>
        <dbReference type="EMBL" id="OGI63639.1"/>
    </source>
</evidence>
<evidence type="ECO:0000256" key="2">
    <source>
        <dbReference type="ARBA" id="ARBA00023054"/>
    </source>
</evidence>